<feature type="domain" description="Actin interacting protein 3 C-terminal" evidence="4">
    <location>
        <begin position="472"/>
        <end position="940"/>
    </location>
</feature>
<feature type="compositionally biased region" description="Acidic residues" evidence="3">
    <location>
        <begin position="420"/>
        <end position="430"/>
    </location>
</feature>
<keyword evidence="1 2" id="KW-0175">Coiled coil</keyword>
<dbReference type="PANTHER" id="PTHR22741">
    <property type="entry name" value="P140CAP/SNIP-RELATED"/>
    <property type="match status" value="1"/>
</dbReference>
<feature type="compositionally biased region" description="Low complexity" evidence="3">
    <location>
        <begin position="199"/>
        <end position="208"/>
    </location>
</feature>
<name>A0A5C3LAE7_COPMA</name>
<dbReference type="Pfam" id="PF23153">
    <property type="entry name" value="Aip3p_Bud6_N"/>
    <property type="match status" value="1"/>
</dbReference>
<dbReference type="GO" id="GO:0005737">
    <property type="term" value="C:cytoplasm"/>
    <property type="evidence" value="ECO:0007669"/>
    <property type="project" value="TreeGrafter"/>
</dbReference>
<dbReference type="SMART" id="SM00806">
    <property type="entry name" value="AIP3"/>
    <property type="match status" value="1"/>
</dbReference>
<feature type="compositionally biased region" description="Low complexity" evidence="3">
    <location>
        <begin position="449"/>
        <end position="463"/>
    </location>
</feature>
<dbReference type="STRING" id="230819.A0A5C3LAE7"/>
<feature type="compositionally biased region" description="Pro residues" evidence="3">
    <location>
        <begin position="288"/>
        <end position="297"/>
    </location>
</feature>
<dbReference type="InterPro" id="IPR056279">
    <property type="entry name" value="Aip3p_Bud6_N"/>
</dbReference>
<feature type="region of interest" description="Disordered" evidence="3">
    <location>
        <begin position="247"/>
        <end position="298"/>
    </location>
</feature>
<feature type="region of interest" description="Disordered" evidence="3">
    <location>
        <begin position="845"/>
        <end position="870"/>
    </location>
</feature>
<feature type="region of interest" description="Disordered" evidence="3">
    <location>
        <begin position="381"/>
        <end position="463"/>
    </location>
</feature>
<sequence length="963" mass="105903">MSARNPSQSHVNGHASRRDNLSISSNASSSSNRPERASSNRSNPQVESAVTRLLVSIKALLESLTQWSQQQVDENQVSDVYVRLGNDFNAAVAAFAAFNIDMAELVSVPEDLRTVLEQCLAEDATAENLEIYLPEVRQIITGLLQGLRSKQSIYRRIVSDHRHRSGEASHERTSSRSSRTHRSQSSRTLLDEDRPETVGSLSRKSGLSGRRREVTSQAGVIVNPEENSNFIGGFAPASALVEQRTGGTISMPSTEPQHPLSKPSSPQPPPQVTLSFPDAQTSQQTITPPSPPVPPATMVPANVKRYSLVDKPSAIPPSPPTVAIEPSSPDPTQLNGTSSPSMENISLEAAPPAVASSLEALKNHDVLQRRASKRFSTFNISKMTGASTTRERSLRGHPHRRSLAAANTVPTANELAAVAEADDEEAESPLDEPAGRGPTPEVPPDTSRLATPEPALAPPLAKAPGSSKITVFLQLGREVKKVSITPSMSFSSLRVLFVDKFSYNPGLENFPAIYIRDPSSGVQYELEDVEDVKDKCLISLNIEPLDQIKQHIDSQISVLSQDIKDLKTAVATQPKYIPPPHDIIGQAIAESTPRAARPSDRQFANVARRLSRFVGESSISSMVTDQSQSPPMPNLFPQMTGQSLQPQMTGASVMSEYSGRVVNDLKTQFDEVQNLRRDLAILRQMYTEFMKQTKDTLGTLRTQTQSVKQIADTKIGGARGYIDEGKKKLDVRSQDVLTEVEKLQDTVERIRDDVVKRNTTPKPLFFKNLKKDIDTTAAELQSLREHIKTIKPMWKKTWEEELQNIVEEQQFLSHQEEFLGDLLEDHNSVLEVYGHVNQIVNLRGPQASGQPRARTRTFRPPPPDEGHNGLSTVMLEIRGASIDPEKRLKAIEENQKNREIERAGKTDDLAAELADFVDSKKLKMTGGAEEAERIRQVKNDMTLKAMFTGSSSSFGDSSSGSFM</sequence>
<protein>
    <submittedName>
        <fullName evidence="5">AIP3-domain-containing protein</fullName>
    </submittedName>
</protein>
<keyword evidence="6" id="KW-1185">Reference proteome</keyword>
<dbReference type="GO" id="GO:0005519">
    <property type="term" value="F:cytoskeletal regulatory protein binding"/>
    <property type="evidence" value="ECO:0007669"/>
    <property type="project" value="InterPro"/>
</dbReference>
<evidence type="ECO:0000313" key="6">
    <source>
        <dbReference type="Proteomes" id="UP000307440"/>
    </source>
</evidence>
<dbReference type="Gene3D" id="1.20.58.1540">
    <property type="entry name" value="Actin interacting protein 3, C-terminal domain"/>
    <property type="match status" value="1"/>
</dbReference>
<dbReference type="AlphaFoldDB" id="A0A5C3LAE7"/>
<evidence type="ECO:0000313" key="5">
    <source>
        <dbReference type="EMBL" id="TFK29748.1"/>
    </source>
</evidence>
<dbReference type="InterPro" id="IPR051825">
    <property type="entry name" value="SRCIN1"/>
</dbReference>
<dbReference type="PANTHER" id="PTHR22741:SF10">
    <property type="entry name" value="COILED-COIL DOMAIN-CONTAINING PROTEIN CG32809"/>
    <property type="match status" value="1"/>
</dbReference>
<feature type="compositionally biased region" description="Polar residues" evidence="3">
    <location>
        <begin position="330"/>
        <end position="344"/>
    </location>
</feature>
<evidence type="ECO:0000256" key="3">
    <source>
        <dbReference type="SAM" id="MobiDB-lite"/>
    </source>
</evidence>
<evidence type="ECO:0000256" key="1">
    <source>
        <dbReference type="ARBA" id="ARBA00023054"/>
    </source>
</evidence>
<dbReference type="InterPro" id="IPR005613">
    <property type="entry name" value="AIP3_C"/>
</dbReference>
<feature type="region of interest" description="Disordered" evidence="3">
    <location>
        <begin position="1"/>
        <end position="45"/>
    </location>
</feature>
<evidence type="ECO:0000256" key="2">
    <source>
        <dbReference type="SAM" id="Coils"/>
    </source>
</evidence>
<feature type="coiled-coil region" evidence="2">
    <location>
        <begin position="665"/>
        <end position="692"/>
    </location>
</feature>
<feature type="region of interest" description="Disordered" evidence="3">
    <location>
        <begin position="159"/>
        <end position="220"/>
    </location>
</feature>
<dbReference type="Proteomes" id="UP000307440">
    <property type="component" value="Unassembled WGS sequence"/>
</dbReference>
<dbReference type="GO" id="GO:0051286">
    <property type="term" value="C:cell tip"/>
    <property type="evidence" value="ECO:0007669"/>
    <property type="project" value="TreeGrafter"/>
</dbReference>
<dbReference type="GO" id="GO:0030010">
    <property type="term" value="P:establishment of cell polarity"/>
    <property type="evidence" value="ECO:0007669"/>
    <property type="project" value="TreeGrafter"/>
</dbReference>
<organism evidence="5 6">
    <name type="scientific">Coprinopsis marcescibilis</name>
    <name type="common">Agaric fungus</name>
    <name type="synonym">Psathyrella marcescibilis</name>
    <dbReference type="NCBI Taxonomy" id="230819"/>
    <lineage>
        <taxon>Eukaryota</taxon>
        <taxon>Fungi</taxon>
        <taxon>Dikarya</taxon>
        <taxon>Basidiomycota</taxon>
        <taxon>Agaricomycotina</taxon>
        <taxon>Agaricomycetes</taxon>
        <taxon>Agaricomycetidae</taxon>
        <taxon>Agaricales</taxon>
        <taxon>Agaricineae</taxon>
        <taxon>Psathyrellaceae</taxon>
        <taxon>Coprinopsis</taxon>
    </lineage>
</organism>
<dbReference type="OrthoDB" id="783096at2759"/>
<feature type="compositionally biased region" description="Basic and acidic residues" evidence="3">
    <location>
        <begin position="159"/>
        <end position="174"/>
    </location>
</feature>
<dbReference type="EMBL" id="ML210148">
    <property type="protein sequence ID" value="TFK29748.1"/>
    <property type="molecule type" value="Genomic_DNA"/>
</dbReference>
<reference evidence="5 6" key="1">
    <citation type="journal article" date="2019" name="Nat. Ecol. Evol.">
        <title>Megaphylogeny resolves global patterns of mushroom evolution.</title>
        <authorList>
            <person name="Varga T."/>
            <person name="Krizsan K."/>
            <person name="Foldi C."/>
            <person name="Dima B."/>
            <person name="Sanchez-Garcia M."/>
            <person name="Sanchez-Ramirez S."/>
            <person name="Szollosi G.J."/>
            <person name="Szarkandi J.G."/>
            <person name="Papp V."/>
            <person name="Albert L."/>
            <person name="Andreopoulos W."/>
            <person name="Angelini C."/>
            <person name="Antonin V."/>
            <person name="Barry K.W."/>
            <person name="Bougher N.L."/>
            <person name="Buchanan P."/>
            <person name="Buyck B."/>
            <person name="Bense V."/>
            <person name="Catcheside P."/>
            <person name="Chovatia M."/>
            <person name="Cooper J."/>
            <person name="Damon W."/>
            <person name="Desjardin D."/>
            <person name="Finy P."/>
            <person name="Geml J."/>
            <person name="Haridas S."/>
            <person name="Hughes K."/>
            <person name="Justo A."/>
            <person name="Karasinski D."/>
            <person name="Kautmanova I."/>
            <person name="Kiss B."/>
            <person name="Kocsube S."/>
            <person name="Kotiranta H."/>
            <person name="LaButti K.M."/>
            <person name="Lechner B.E."/>
            <person name="Liimatainen K."/>
            <person name="Lipzen A."/>
            <person name="Lukacs Z."/>
            <person name="Mihaltcheva S."/>
            <person name="Morgado L.N."/>
            <person name="Niskanen T."/>
            <person name="Noordeloos M.E."/>
            <person name="Ohm R.A."/>
            <person name="Ortiz-Santana B."/>
            <person name="Ovrebo C."/>
            <person name="Racz N."/>
            <person name="Riley R."/>
            <person name="Savchenko A."/>
            <person name="Shiryaev A."/>
            <person name="Soop K."/>
            <person name="Spirin V."/>
            <person name="Szebenyi C."/>
            <person name="Tomsovsky M."/>
            <person name="Tulloss R.E."/>
            <person name="Uehling J."/>
            <person name="Grigoriev I.V."/>
            <person name="Vagvolgyi C."/>
            <person name="Papp T."/>
            <person name="Martin F.M."/>
            <person name="Miettinen O."/>
            <person name="Hibbett D.S."/>
            <person name="Nagy L.G."/>
        </authorList>
    </citation>
    <scope>NUCLEOTIDE SEQUENCE [LARGE SCALE GENOMIC DNA]</scope>
    <source>
        <strain evidence="5 6">CBS 121175</strain>
    </source>
</reference>
<feature type="region of interest" description="Disordered" evidence="3">
    <location>
        <begin position="310"/>
        <end position="344"/>
    </location>
</feature>
<evidence type="ECO:0000259" key="4">
    <source>
        <dbReference type="SMART" id="SM00806"/>
    </source>
</evidence>
<feature type="compositionally biased region" description="Low complexity" evidence="3">
    <location>
        <begin position="22"/>
        <end position="32"/>
    </location>
</feature>
<feature type="coiled-coil region" evidence="2">
    <location>
        <begin position="733"/>
        <end position="815"/>
    </location>
</feature>
<proteinExistence type="predicted"/>
<gene>
    <name evidence="5" type="ORF">FA15DRAFT_581648</name>
</gene>
<dbReference type="Pfam" id="PF03915">
    <property type="entry name" value="AIP3"/>
    <property type="match status" value="1"/>
</dbReference>
<accession>A0A5C3LAE7</accession>
<dbReference type="InterPro" id="IPR022782">
    <property type="entry name" value="AIP3-like_C"/>
</dbReference>
<feature type="compositionally biased region" description="Polar residues" evidence="3">
    <location>
        <begin position="1"/>
        <end position="11"/>
    </location>
</feature>